<organism evidence="2 3">
    <name type="scientific">Aequoribacter fuscus</name>
    <dbReference type="NCBI Taxonomy" id="2518989"/>
    <lineage>
        <taxon>Bacteria</taxon>
        <taxon>Pseudomonadati</taxon>
        <taxon>Pseudomonadota</taxon>
        <taxon>Gammaproteobacteria</taxon>
        <taxon>Cellvibrionales</taxon>
        <taxon>Halieaceae</taxon>
        <taxon>Aequoribacter</taxon>
    </lineage>
</organism>
<comment type="catalytic activity">
    <reaction evidence="1">
        <text>5-methylaminomethyl-2-thiouridine(34) in tRNA + (2E)-geranyl diphosphate = 5-methylaminomethyl-S-(2E)-geranyl-thiouridine(34) in tRNA + diphosphate</text>
        <dbReference type="Rhea" id="RHEA:14085"/>
        <dbReference type="Rhea" id="RHEA-COMP:10195"/>
        <dbReference type="Rhea" id="RHEA-COMP:14654"/>
        <dbReference type="ChEBI" id="CHEBI:33019"/>
        <dbReference type="ChEBI" id="CHEBI:58057"/>
        <dbReference type="ChEBI" id="CHEBI:74455"/>
        <dbReference type="ChEBI" id="CHEBI:140632"/>
    </reaction>
</comment>
<keyword evidence="1" id="KW-0808">Transferase</keyword>
<dbReference type="NCBIfam" id="NF008750">
    <property type="entry name" value="PRK11784.1-2"/>
    <property type="match status" value="1"/>
</dbReference>
<dbReference type="GO" id="GO:0016765">
    <property type="term" value="F:transferase activity, transferring alkyl or aryl (other than methyl) groups"/>
    <property type="evidence" value="ECO:0007669"/>
    <property type="project" value="UniProtKB-UniRule"/>
</dbReference>
<proteinExistence type="inferred from homology"/>
<dbReference type="GO" id="GO:0002098">
    <property type="term" value="P:tRNA wobble uridine modification"/>
    <property type="evidence" value="ECO:0007669"/>
    <property type="project" value="UniProtKB-UniRule"/>
</dbReference>
<dbReference type="eggNOG" id="COG2603">
    <property type="taxonomic scope" value="Bacteria"/>
</dbReference>
<comment type="caution">
    <text evidence="2">The sequence shown here is derived from an EMBL/GenBank/DDBJ whole genome shotgun (WGS) entry which is preliminary data.</text>
</comment>
<dbReference type="Gene3D" id="3.40.250.10">
    <property type="entry name" value="Rhodanese-like domain"/>
    <property type="match status" value="1"/>
</dbReference>
<comment type="similarity">
    <text evidence="1">Belongs to the SelU family.</text>
</comment>
<accession>F3L5R7</accession>
<dbReference type="RefSeq" id="WP_009577211.1">
    <property type="nucleotide sequence ID" value="NZ_AEIG01000124.1"/>
</dbReference>
<dbReference type="OrthoDB" id="9808735at2"/>
<comment type="catalytic activity">
    <reaction evidence="1">
        <text>5-methylaminomethyl-2-(Se-phospho)selenouridine(34) in tRNA + H2O = 5-methylaminomethyl-2-selenouridine(34) in tRNA + phosphate</text>
        <dbReference type="Rhea" id="RHEA:60176"/>
        <dbReference type="Rhea" id="RHEA-COMP:10196"/>
        <dbReference type="Rhea" id="RHEA-COMP:15523"/>
        <dbReference type="ChEBI" id="CHEBI:15377"/>
        <dbReference type="ChEBI" id="CHEBI:43474"/>
        <dbReference type="ChEBI" id="CHEBI:82743"/>
        <dbReference type="ChEBI" id="CHEBI:143702"/>
    </reaction>
</comment>
<dbReference type="NCBIfam" id="TIGR03167">
    <property type="entry name" value="tRNA_sel_U_synt"/>
    <property type="match status" value="1"/>
</dbReference>
<dbReference type="Proteomes" id="UP000005615">
    <property type="component" value="Unassembled WGS sequence"/>
</dbReference>
<dbReference type="Pfam" id="PF26341">
    <property type="entry name" value="AAA_SelU"/>
    <property type="match status" value="1"/>
</dbReference>
<evidence type="ECO:0000256" key="1">
    <source>
        <dbReference type="HAMAP-Rule" id="MF_01622"/>
    </source>
</evidence>
<dbReference type="STRING" id="2518989.IMCC3088_347"/>
<sequence length="367" mass="41431">MPAKITNFRDLFLNDTPLIDTRAPIEFNRGSFPSAVNLPLMTDDERAAVGTEYKQKGQESAVALGHKLVSGSVKDERITAWGDFAHANPDGALFCFRGGMRSHITQQWLYESGIDYPLVVGGYKAMRTWLINELVRISEHQNIVVIAGRTGVAKTVLLNQMPNHSPLGSIDLEGLAHHRGSAFGRRPSPQPTQISFESALAIALLKHEASNRKTLVLEDESQLIGRCAIPAPLLKQMQQAPLWVLEAPLDERVDHSYHAYILSNLEEWEVQLQEHELAFTAFAESLERSAYSIRKRLGGVRYAELTRLMARALDQHRQGNPEAHKQWIRFLLTDYYDPMYDYQLSKRENRVALSGDRNTLAQHLGMH</sequence>
<dbReference type="InterPro" id="IPR017582">
    <property type="entry name" value="SelU"/>
</dbReference>
<comment type="catalytic activity">
    <reaction evidence="1">
        <text>5-methylaminomethyl-2-thiouridine(34) in tRNA + selenophosphate + (2E)-geranyl diphosphate + H2O + H(+) = 5-methylaminomethyl-2-selenouridine(34) in tRNA + (2E)-thiogeraniol + phosphate + diphosphate</text>
        <dbReference type="Rhea" id="RHEA:42716"/>
        <dbReference type="Rhea" id="RHEA-COMP:10195"/>
        <dbReference type="Rhea" id="RHEA-COMP:10196"/>
        <dbReference type="ChEBI" id="CHEBI:15377"/>
        <dbReference type="ChEBI" id="CHEBI:15378"/>
        <dbReference type="ChEBI" id="CHEBI:16144"/>
        <dbReference type="ChEBI" id="CHEBI:33019"/>
        <dbReference type="ChEBI" id="CHEBI:43474"/>
        <dbReference type="ChEBI" id="CHEBI:58057"/>
        <dbReference type="ChEBI" id="CHEBI:74455"/>
        <dbReference type="ChEBI" id="CHEBI:82743"/>
        <dbReference type="ChEBI" id="CHEBI:143703"/>
        <dbReference type="EC" id="2.9.1.3"/>
    </reaction>
</comment>
<dbReference type="AlphaFoldDB" id="F3L5R7"/>
<dbReference type="EMBL" id="AEIG01000124">
    <property type="protein sequence ID" value="EGG28334.1"/>
    <property type="molecule type" value="Genomic_DNA"/>
</dbReference>
<protein>
    <recommendedName>
        <fullName evidence="1">tRNA 2-selenouridine synthase</fullName>
        <ecNumber evidence="1">2.9.1.3</ecNumber>
    </recommendedName>
</protein>
<evidence type="ECO:0000313" key="2">
    <source>
        <dbReference type="EMBL" id="EGG28334.1"/>
    </source>
</evidence>
<dbReference type="SMART" id="SM00450">
    <property type="entry name" value="RHOD"/>
    <property type="match status" value="1"/>
</dbReference>
<evidence type="ECO:0000313" key="3">
    <source>
        <dbReference type="Proteomes" id="UP000005615"/>
    </source>
</evidence>
<dbReference type="SUPFAM" id="SSF52821">
    <property type="entry name" value="Rhodanese/Cell cycle control phosphatase"/>
    <property type="match status" value="1"/>
</dbReference>
<feature type="active site" description="S-selanylcysteine intermediate" evidence="1">
    <location>
        <position position="95"/>
    </location>
</feature>
<dbReference type="InterPro" id="IPR058840">
    <property type="entry name" value="AAA_SelU"/>
</dbReference>
<keyword evidence="1" id="KW-0711">Selenium</keyword>
<dbReference type="PROSITE" id="PS50206">
    <property type="entry name" value="RHODANESE_3"/>
    <property type="match status" value="1"/>
</dbReference>
<gene>
    <name evidence="1" type="primary">selU</name>
    <name evidence="2" type="ORF">IMCC3088_347</name>
</gene>
<dbReference type="CDD" id="cd01520">
    <property type="entry name" value="RHOD_YbbB"/>
    <property type="match status" value="1"/>
</dbReference>
<dbReference type="PANTHER" id="PTHR30401:SF0">
    <property type="entry name" value="TRNA 2-SELENOURIDINE SYNTHASE"/>
    <property type="match status" value="1"/>
</dbReference>
<name>F3L5R7_9GAMM</name>
<comment type="catalytic activity">
    <reaction evidence="1">
        <text>5-methylaminomethyl-S-(2E)-geranyl-thiouridine(34) in tRNA + selenophosphate + H(+) = 5-methylaminomethyl-2-(Se-phospho)selenouridine(34) in tRNA + (2E)-thiogeraniol</text>
        <dbReference type="Rhea" id="RHEA:60172"/>
        <dbReference type="Rhea" id="RHEA-COMP:14654"/>
        <dbReference type="Rhea" id="RHEA-COMP:15523"/>
        <dbReference type="ChEBI" id="CHEBI:15378"/>
        <dbReference type="ChEBI" id="CHEBI:16144"/>
        <dbReference type="ChEBI" id="CHEBI:140632"/>
        <dbReference type="ChEBI" id="CHEBI:143702"/>
        <dbReference type="ChEBI" id="CHEBI:143703"/>
    </reaction>
</comment>
<dbReference type="InterPro" id="IPR001763">
    <property type="entry name" value="Rhodanese-like_dom"/>
</dbReference>
<dbReference type="PANTHER" id="PTHR30401">
    <property type="entry name" value="TRNA 2-SELENOURIDINE SYNTHASE"/>
    <property type="match status" value="1"/>
</dbReference>
<dbReference type="NCBIfam" id="NF008751">
    <property type="entry name" value="PRK11784.1-3"/>
    <property type="match status" value="1"/>
</dbReference>
<dbReference type="GO" id="GO:0043828">
    <property type="term" value="F:tRNA 2-selenouridine synthase activity"/>
    <property type="evidence" value="ECO:0007669"/>
    <property type="project" value="UniProtKB-EC"/>
</dbReference>
<reference evidence="2 3" key="1">
    <citation type="journal article" date="2011" name="J. Bacteriol.">
        <title>Genome sequence of strain IMCC3088, a proteorhodopsin-containing marine bacterium belonging to the OM60/NOR5 clade.</title>
        <authorList>
            <person name="Jang Y."/>
            <person name="Oh H.M."/>
            <person name="Kang I."/>
            <person name="Lee K."/>
            <person name="Yang S.J."/>
            <person name="Cho J.C."/>
        </authorList>
    </citation>
    <scope>NUCLEOTIDE SEQUENCE [LARGE SCALE GENOMIC DNA]</scope>
    <source>
        <strain evidence="2 3">IMCC3088</strain>
    </source>
</reference>
<dbReference type="EC" id="2.9.1.3" evidence="1"/>
<comment type="function">
    <text evidence="1">Involved in the post-transcriptional modification of the uridine at the wobble position (U34) of tRNA(Lys), tRNA(Glu) and tRNA(Gln). Catalyzes the conversion of 2-thiouridine (S2U-RNA) to 2-selenouridine (Se2U-RNA). Acts in a two-step process involving geranylation of 2-thiouridine (S2U) to S-geranyl-2-thiouridine (geS2U) and subsequent selenation of the latter derivative to 2-selenouridine (Se2U) in the tRNA chain.</text>
</comment>
<dbReference type="InterPro" id="IPR036873">
    <property type="entry name" value="Rhodanese-like_dom_sf"/>
</dbReference>
<dbReference type="HAMAP" id="MF_01622">
    <property type="entry name" value="tRNA_sel_U_synth"/>
    <property type="match status" value="1"/>
</dbReference>
<comment type="subunit">
    <text evidence="1">Monomer.</text>
</comment>
<keyword evidence="3" id="KW-1185">Reference proteome</keyword>